<dbReference type="Proteomes" id="UP000244197">
    <property type="component" value="Unassembled WGS sequence"/>
</dbReference>
<keyword evidence="14 15" id="KW-0119">Carbohydrate metabolism</keyword>
<dbReference type="Pfam" id="PF08220">
    <property type="entry name" value="HTH_DeoR"/>
    <property type="match status" value="1"/>
</dbReference>
<keyword evidence="6 15" id="KW-0547">Nucleotide-binding</keyword>
<keyword evidence="5 15" id="KW-0479">Metal-binding</keyword>
<dbReference type="CDD" id="cd01174">
    <property type="entry name" value="ribokinase"/>
    <property type="match status" value="1"/>
</dbReference>
<keyword evidence="12" id="KW-0238">DNA-binding</keyword>
<comment type="function">
    <text evidence="15">Catalyzes the phosphorylation of ribose at O-5 in a reaction requiring ATP and magnesium. The resulting D-ribose-5-phosphate can then be used either for sythesis of nucleotides, histidine, and tryptophan, or as a component of the pentose phosphate pathway.</text>
</comment>
<dbReference type="GO" id="GO:0003700">
    <property type="term" value="F:DNA-binding transcription factor activity"/>
    <property type="evidence" value="ECO:0007669"/>
    <property type="project" value="InterPro"/>
</dbReference>
<evidence type="ECO:0000256" key="2">
    <source>
        <dbReference type="ARBA" id="ARBA00012035"/>
    </source>
</evidence>
<evidence type="ECO:0000256" key="10">
    <source>
        <dbReference type="ARBA" id="ARBA00022958"/>
    </source>
</evidence>
<comment type="subunit">
    <text evidence="15">Homodimer.</text>
</comment>
<evidence type="ECO:0000313" key="17">
    <source>
        <dbReference type="EMBL" id="PTP15316.1"/>
    </source>
</evidence>
<dbReference type="EMBL" id="PIFK01000134">
    <property type="protein sequence ID" value="PTP15316.1"/>
    <property type="molecule type" value="Genomic_DNA"/>
</dbReference>
<feature type="binding site" evidence="15">
    <location>
        <position position="346"/>
    </location>
    <ligand>
        <name>K(+)</name>
        <dbReference type="ChEBI" id="CHEBI:29103"/>
    </ligand>
</feature>
<dbReference type="GO" id="GO:0005829">
    <property type="term" value="C:cytosol"/>
    <property type="evidence" value="ECO:0007669"/>
    <property type="project" value="TreeGrafter"/>
</dbReference>
<dbReference type="GO" id="GO:0019303">
    <property type="term" value="P:D-ribose catabolic process"/>
    <property type="evidence" value="ECO:0007669"/>
    <property type="project" value="UniProtKB-UniRule"/>
</dbReference>
<evidence type="ECO:0000313" key="18">
    <source>
        <dbReference type="Proteomes" id="UP000244197"/>
    </source>
</evidence>
<dbReference type="InterPro" id="IPR029056">
    <property type="entry name" value="Ribokinase-like"/>
</dbReference>
<evidence type="ECO:0000256" key="4">
    <source>
        <dbReference type="ARBA" id="ARBA00022679"/>
    </source>
</evidence>
<sequence length="403" mass="43665">MNKHQRVNLIRLSLLKNKKVYVSELSGALTVSDRTIRRDLRELVESGIAELFFGGAKLIEINERESFKNAGIKKIMSMLSIKNKGDGFAIDGLQKRLSNDVYILGSFNIDIVSEVESFPKIGETIHSLSTNFYAGGKGSNQATAAAKVSNNVHFTVKIGDDEFGEKAKNYLASTEIDSFTILGDNKYPTGNAVIIVEKGSGENVITIDLGANLKISKEELANEFSLINDSNVFLTQLENNFEITKLAIEYASRSPALVMLNPAPYSDGVKQIIHLVDILTPNETEAESLTGIEIEDLDSAKIAAEKIYSMGVKVVILTLGSKGSLLFDGKTHQFFEPFKAVVTDTSGAGDSFNGALAANIAQGKSLEYSMKYASAFASLAVERKGASNMPNADLVEARLNIKG</sequence>
<dbReference type="InterPro" id="IPR002173">
    <property type="entry name" value="Carboh/pur_kinase_PfkB_CS"/>
</dbReference>
<dbReference type="InterPro" id="IPR011611">
    <property type="entry name" value="PfkB_dom"/>
</dbReference>
<feature type="binding site" evidence="15">
    <location>
        <position position="238"/>
    </location>
    <ligand>
        <name>substrate</name>
    </ligand>
</feature>
<dbReference type="InterPro" id="IPR036388">
    <property type="entry name" value="WH-like_DNA-bd_sf"/>
</dbReference>
<keyword evidence="4 15" id="KW-0808">Transferase</keyword>
<dbReference type="RefSeq" id="WP_102458928.1">
    <property type="nucleotide sequence ID" value="NZ_MCWO01000590.1"/>
</dbReference>
<gene>
    <name evidence="15" type="primary">rbsK</name>
    <name evidence="17" type="ORF">CWO07_26125</name>
</gene>
<keyword evidence="7 15" id="KW-0418">Kinase</keyword>
<keyword evidence="8 15" id="KW-0067">ATP-binding</keyword>
<comment type="similarity">
    <text evidence="15">Belongs to the carbohydrate kinase PfkB family. Ribokinase subfamily.</text>
</comment>
<dbReference type="InterPro" id="IPR002139">
    <property type="entry name" value="Ribo/fructo_kinase"/>
</dbReference>
<feature type="binding site" evidence="15">
    <location>
        <position position="350"/>
    </location>
    <ligand>
        <name>substrate</name>
    </ligand>
</feature>
<evidence type="ECO:0000256" key="3">
    <source>
        <dbReference type="ARBA" id="ARBA00016943"/>
    </source>
</evidence>
<keyword evidence="13" id="KW-0804">Transcription</keyword>
<feature type="binding site" evidence="15">
    <location>
        <position position="385"/>
    </location>
    <ligand>
        <name>K(+)</name>
        <dbReference type="ChEBI" id="CHEBI:29103"/>
    </ligand>
</feature>
<dbReference type="PROSITE" id="PS51000">
    <property type="entry name" value="HTH_DEOR_2"/>
    <property type="match status" value="1"/>
</dbReference>
<evidence type="ECO:0000256" key="15">
    <source>
        <dbReference type="HAMAP-Rule" id="MF_01987"/>
    </source>
</evidence>
<feature type="binding site" evidence="15">
    <location>
        <position position="380"/>
    </location>
    <ligand>
        <name>K(+)</name>
        <dbReference type="ChEBI" id="CHEBI:29103"/>
    </ligand>
</feature>
<comment type="cofactor">
    <cofactor evidence="15">
        <name>Mg(2+)</name>
        <dbReference type="ChEBI" id="CHEBI:18420"/>
    </cofactor>
    <text evidence="15">Requires a divalent cation, most likely magnesium in vivo, as an electrophilic catalyst to aid phosphoryl group transfer. It is the chelate of the metal and the nucleotide that is the actual substrate.</text>
</comment>
<keyword evidence="10 15" id="KW-0630">Potassium</keyword>
<dbReference type="SUPFAM" id="SSF53613">
    <property type="entry name" value="Ribokinase-like"/>
    <property type="match status" value="1"/>
</dbReference>
<dbReference type="Pfam" id="PF00294">
    <property type="entry name" value="PfkB"/>
    <property type="match status" value="1"/>
</dbReference>
<dbReference type="InterPro" id="IPR001034">
    <property type="entry name" value="DeoR_HTH"/>
</dbReference>
<comment type="similarity">
    <text evidence="1">Belongs to the carbohydrate kinase pfkB family.</text>
</comment>
<keyword evidence="11" id="KW-0805">Transcription regulation</keyword>
<evidence type="ECO:0000256" key="5">
    <source>
        <dbReference type="ARBA" id="ARBA00022723"/>
    </source>
</evidence>
<feature type="binding site" evidence="15">
    <location>
        <begin position="136"/>
        <end position="140"/>
    </location>
    <ligand>
        <name>substrate</name>
    </ligand>
</feature>
<feature type="binding site" evidence="15">
    <location>
        <position position="282"/>
    </location>
    <ligand>
        <name>ATP</name>
        <dbReference type="ChEBI" id="CHEBI:30616"/>
    </ligand>
</feature>
<comment type="subcellular location">
    <subcellularLocation>
        <location evidence="15">Cytoplasm</location>
    </subcellularLocation>
</comment>
<comment type="caution">
    <text evidence="15">Lacks conserved residue(s) required for the propagation of feature annotation.</text>
</comment>
<dbReference type="PRINTS" id="PR00990">
    <property type="entry name" value="RIBOKINASE"/>
</dbReference>
<dbReference type="AlphaFoldDB" id="A0A2T5E7L3"/>
<evidence type="ECO:0000256" key="7">
    <source>
        <dbReference type="ARBA" id="ARBA00022777"/>
    </source>
</evidence>
<evidence type="ECO:0000256" key="9">
    <source>
        <dbReference type="ARBA" id="ARBA00022842"/>
    </source>
</evidence>
<dbReference type="Gene3D" id="3.40.1190.20">
    <property type="match status" value="1"/>
</dbReference>
<dbReference type="PROSITE" id="PS00894">
    <property type="entry name" value="HTH_DEOR_1"/>
    <property type="match status" value="1"/>
</dbReference>
<feature type="binding site" evidence="15">
    <location>
        <position position="344"/>
    </location>
    <ligand>
        <name>K(+)</name>
        <dbReference type="ChEBI" id="CHEBI:29103"/>
    </ligand>
</feature>
<comment type="activity regulation">
    <text evidence="15">Activated by a monovalent cation that binds near, but not in, the active site. The most likely occupant of the site in vivo is potassium. Ion binding induces a conformational change that may alter substrate affinity.</text>
</comment>
<dbReference type="PRINTS" id="PR00037">
    <property type="entry name" value="HTHLACR"/>
</dbReference>
<dbReference type="PANTHER" id="PTHR10584:SF166">
    <property type="entry name" value="RIBOKINASE"/>
    <property type="match status" value="1"/>
</dbReference>
<dbReference type="GO" id="GO:0005524">
    <property type="term" value="F:ATP binding"/>
    <property type="evidence" value="ECO:0007669"/>
    <property type="project" value="UniProtKB-UniRule"/>
</dbReference>
<evidence type="ECO:0000256" key="1">
    <source>
        <dbReference type="ARBA" id="ARBA00005380"/>
    </source>
</evidence>
<dbReference type="PANTHER" id="PTHR10584">
    <property type="entry name" value="SUGAR KINASE"/>
    <property type="match status" value="1"/>
</dbReference>
<organism evidence="17 18">
    <name type="scientific">Vibrio splendidus</name>
    <dbReference type="NCBI Taxonomy" id="29497"/>
    <lineage>
        <taxon>Bacteria</taxon>
        <taxon>Pseudomonadati</taxon>
        <taxon>Pseudomonadota</taxon>
        <taxon>Gammaproteobacteria</taxon>
        <taxon>Vibrionales</taxon>
        <taxon>Vibrionaceae</taxon>
        <taxon>Vibrio</taxon>
    </lineage>
</organism>
<dbReference type="PROSITE" id="PS00584">
    <property type="entry name" value="PFKB_KINASES_2"/>
    <property type="match status" value="1"/>
</dbReference>
<evidence type="ECO:0000256" key="12">
    <source>
        <dbReference type="ARBA" id="ARBA00023125"/>
    </source>
</evidence>
<feature type="binding site" evidence="15">
    <location>
        <begin position="318"/>
        <end position="323"/>
    </location>
    <ligand>
        <name>ATP</name>
        <dbReference type="ChEBI" id="CHEBI:30616"/>
    </ligand>
</feature>
<dbReference type="InterPro" id="IPR018356">
    <property type="entry name" value="Tscrpt_reg_HTH_DeoR_CS"/>
</dbReference>
<proteinExistence type="inferred from homology"/>
<keyword evidence="15" id="KW-0963">Cytoplasm</keyword>
<evidence type="ECO:0000256" key="14">
    <source>
        <dbReference type="ARBA" id="ARBA00023277"/>
    </source>
</evidence>
<evidence type="ECO:0000256" key="11">
    <source>
        <dbReference type="ARBA" id="ARBA00023015"/>
    </source>
</evidence>
<feature type="binding site" evidence="15">
    <location>
        <begin position="349"/>
        <end position="350"/>
    </location>
    <ligand>
        <name>ATP</name>
        <dbReference type="ChEBI" id="CHEBI:30616"/>
    </ligand>
</feature>
<dbReference type="InterPro" id="IPR036390">
    <property type="entry name" value="WH_DNA-bd_sf"/>
</dbReference>
<feature type="active site" description="Proton acceptor" evidence="15">
    <location>
        <position position="350"/>
    </location>
</feature>
<dbReference type="GO" id="GO:0003677">
    <property type="term" value="F:DNA binding"/>
    <property type="evidence" value="ECO:0007669"/>
    <property type="project" value="UniProtKB-KW"/>
</dbReference>
<dbReference type="SMART" id="SM00420">
    <property type="entry name" value="HTH_DEOR"/>
    <property type="match status" value="1"/>
</dbReference>
<evidence type="ECO:0000256" key="6">
    <source>
        <dbReference type="ARBA" id="ARBA00022741"/>
    </source>
</evidence>
<feature type="binding site" evidence="15">
    <location>
        <position position="383"/>
    </location>
    <ligand>
        <name>K(+)</name>
        <dbReference type="ChEBI" id="CHEBI:29103"/>
    </ligand>
</feature>
<dbReference type="UniPathway" id="UPA00916">
    <property type="reaction ID" value="UER00889"/>
</dbReference>
<reference evidence="17 18" key="1">
    <citation type="submission" date="2017-11" db="EMBL/GenBank/DDBJ databases">
        <title>Population delineation of vibrios coincides with oyster pathogenicity.</title>
        <authorList>
            <person name="Bruto M."/>
            <person name="Labreuche Y."/>
            <person name="James A."/>
            <person name="Piel D."/>
            <person name="Chenivesse S."/>
            <person name="Petton B."/>
            <person name="Polz M.F."/>
            <person name="Le Roux F."/>
        </authorList>
    </citation>
    <scope>NUCLEOTIDE SEQUENCE [LARGE SCALE GENOMIC DNA]</scope>
    <source>
        <strain evidence="17 18">FF_144</strain>
    </source>
</reference>
<dbReference type="EC" id="2.7.1.15" evidence="2 15"/>
<evidence type="ECO:0000256" key="13">
    <source>
        <dbReference type="ARBA" id="ARBA00023163"/>
    </source>
</evidence>
<comment type="pathway">
    <text evidence="15">Carbohydrate metabolism; D-ribose degradation; D-ribose 5-phosphate from beta-D-ribopyranose: step 2/2.</text>
</comment>
<dbReference type="GO" id="GO:0046872">
    <property type="term" value="F:metal ion binding"/>
    <property type="evidence" value="ECO:0007669"/>
    <property type="project" value="UniProtKB-KW"/>
</dbReference>
<feature type="binding site" evidence="15">
    <location>
        <begin position="108"/>
        <end position="110"/>
    </location>
    <ligand>
        <name>substrate</name>
    </ligand>
</feature>
<protein>
    <recommendedName>
        <fullName evidence="3 15">Ribokinase</fullName>
        <shortName evidence="15">RK</shortName>
        <ecNumber evidence="2 15">2.7.1.15</ecNumber>
    </recommendedName>
</protein>
<dbReference type="SUPFAM" id="SSF46785">
    <property type="entry name" value="Winged helix' DNA-binding domain"/>
    <property type="match status" value="1"/>
</dbReference>
<comment type="caution">
    <text evidence="17">The sequence shown here is derived from an EMBL/GenBank/DDBJ whole genome shotgun (WGS) entry which is preliminary data.</text>
</comment>
<evidence type="ECO:0000259" key="16">
    <source>
        <dbReference type="PROSITE" id="PS51000"/>
    </source>
</evidence>
<dbReference type="GO" id="GO:0004747">
    <property type="term" value="F:ribokinase activity"/>
    <property type="evidence" value="ECO:0007669"/>
    <property type="project" value="UniProtKB-UniRule"/>
</dbReference>
<dbReference type="Gene3D" id="1.10.10.10">
    <property type="entry name" value="Winged helix-like DNA-binding domain superfamily/Winged helix DNA-binding domain"/>
    <property type="match status" value="1"/>
</dbReference>
<name>A0A2T5E7L3_VIBSP</name>
<dbReference type="InterPro" id="IPR011877">
    <property type="entry name" value="Ribokinase"/>
</dbReference>
<accession>A0A2T5E7L3</accession>
<dbReference type="HAMAP" id="MF_01987">
    <property type="entry name" value="Ribokinase"/>
    <property type="match status" value="1"/>
</dbReference>
<comment type="catalytic activity">
    <reaction evidence="15">
        <text>D-ribose + ATP = D-ribose 5-phosphate + ADP + H(+)</text>
        <dbReference type="Rhea" id="RHEA:13697"/>
        <dbReference type="ChEBI" id="CHEBI:15378"/>
        <dbReference type="ChEBI" id="CHEBI:30616"/>
        <dbReference type="ChEBI" id="CHEBI:47013"/>
        <dbReference type="ChEBI" id="CHEBI:78346"/>
        <dbReference type="ChEBI" id="CHEBI:456216"/>
        <dbReference type="EC" id="2.7.1.15"/>
    </reaction>
</comment>
<feature type="domain" description="HTH deoR-type" evidence="16">
    <location>
        <begin position="3"/>
        <end position="58"/>
    </location>
</feature>
<evidence type="ECO:0000256" key="8">
    <source>
        <dbReference type="ARBA" id="ARBA00022840"/>
    </source>
</evidence>
<keyword evidence="9 15" id="KW-0460">Magnesium</keyword>